<dbReference type="AlphaFoldDB" id="A0A8R7UDI3"/>
<evidence type="ECO:0000256" key="1">
    <source>
        <dbReference type="SAM" id="MobiDB-lite"/>
    </source>
</evidence>
<dbReference type="Proteomes" id="UP000015106">
    <property type="component" value="Chromosome 5"/>
</dbReference>
<evidence type="ECO:0000313" key="3">
    <source>
        <dbReference type="Proteomes" id="UP000015106"/>
    </source>
</evidence>
<reference evidence="2" key="3">
    <citation type="submission" date="2022-06" db="UniProtKB">
        <authorList>
            <consortium name="EnsemblPlants"/>
        </authorList>
    </citation>
    <scope>IDENTIFICATION</scope>
</reference>
<keyword evidence="3" id="KW-1185">Reference proteome</keyword>
<feature type="region of interest" description="Disordered" evidence="1">
    <location>
        <begin position="1"/>
        <end position="127"/>
    </location>
</feature>
<accession>A0A8R7UDI3</accession>
<evidence type="ECO:0000313" key="2">
    <source>
        <dbReference type="EnsemblPlants" id="TuG1812G0500001363.01.T01"/>
    </source>
</evidence>
<proteinExistence type="predicted"/>
<reference evidence="3" key="1">
    <citation type="journal article" date="2013" name="Nature">
        <title>Draft genome of the wheat A-genome progenitor Triticum urartu.</title>
        <authorList>
            <person name="Ling H.Q."/>
            <person name="Zhao S."/>
            <person name="Liu D."/>
            <person name="Wang J."/>
            <person name="Sun H."/>
            <person name="Zhang C."/>
            <person name="Fan H."/>
            <person name="Li D."/>
            <person name="Dong L."/>
            <person name="Tao Y."/>
            <person name="Gao C."/>
            <person name="Wu H."/>
            <person name="Li Y."/>
            <person name="Cui Y."/>
            <person name="Guo X."/>
            <person name="Zheng S."/>
            <person name="Wang B."/>
            <person name="Yu K."/>
            <person name="Liang Q."/>
            <person name="Yang W."/>
            <person name="Lou X."/>
            <person name="Chen J."/>
            <person name="Feng M."/>
            <person name="Jian J."/>
            <person name="Zhang X."/>
            <person name="Luo G."/>
            <person name="Jiang Y."/>
            <person name="Liu J."/>
            <person name="Wang Z."/>
            <person name="Sha Y."/>
            <person name="Zhang B."/>
            <person name="Wu H."/>
            <person name="Tang D."/>
            <person name="Shen Q."/>
            <person name="Xue P."/>
            <person name="Zou S."/>
            <person name="Wang X."/>
            <person name="Liu X."/>
            <person name="Wang F."/>
            <person name="Yang Y."/>
            <person name="An X."/>
            <person name="Dong Z."/>
            <person name="Zhang K."/>
            <person name="Zhang X."/>
            <person name="Luo M.C."/>
            <person name="Dvorak J."/>
            <person name="Tong Y."/>
            <person name="Wang J."/>
            <person name="Yang H."/>
            <person name="Li Z."/>
            <person name="Wang D."/>
            <person name="Zhang A."/>
            <person name="Wang J."/>
        </authorList>
    </citation>
    <scope>NUCLEOTIDE SEQUENCE</scope>
    <source>
        <strain evidence="3">cv. G1812</strain>
    </source>
</reference>
<organism evidence="2 3">
    <name type="scientific">Triticum urartu</name>
    <name type="common">Red wild einkorn</name>
    <name type="synonym">Crithodium urartu</name>
    <dbReference type="NCBI Taxonomy" id="4572"/>
    <lineage>
        <taxon>Eukaryota</taxon>
        <taxon>Viridiplantae</taxon>
        <taxon>Streptophyta</taxon>
        <taxon>Embryophyta</taxon>
        <taxon>Tracheophyta</taxon>
        <taxon>Spermatophyta</taxon>
        <taxon>Magnoliopsida</taxon>
        <taxon>Liliopsida</taxon>
        <taxon>Poales</taxon>
        <taxon>Poaceae</taxon>
        <taxon>BOP clade</taxon>
        <taxon>Pooideae</taxon>
        <taxon>Triticodae</taxon>
        <taxon>Triticeae</taxon>
        <taxon>Triticinae</taxon>
        <taxon>Triticum</taxon>
    </lineage>
</organism>
<protein>
    <submittedName>
        <fullName evidence="2">Uncharacterized protein</fullName>
    </submittedName>
</protein>
<reference evidence="2" key="2">
    <citation type="submission" date="2018-03" db="EMBL/GenBank/DDBJ databases">
        <title>The Triticum urartu genome reveals the dynamic nature of wheat genome evolution.</title>
        <authorList>
            <person name="Ling H."/>
            <person name="Ma B."/>
            <person name="Shi X."/>
            <person name="Liu H."/>
            <person name="Dong L."/>
            <person name="Sun H."/>
            <person name="Cao Y."/>
            <person name="Gao Q."/>
            <person name="Zheng S."/>
            <person name="Li Y."/>
            <person name="Yu Y."/>
            <person name="Du H."/>
            <person name="Qi M."/>
            <person name="Li Y."/>
            <person name="Yu H."/>
            <person name="Cui Y."/>
            <person name="Wang N."/>
            <person name="Chen C."/>
            <person name="Wu H."/>
            <person name="Zhao Y."/>
            <person name="Zhang J."/>
            <person name="Li Y."/>
            <person name="Zhou W."/>
            <person name="Zhang B."/>
            <person name="Hu W."/>
            <person name="Eijk M."/>
            <person name="Tang J."/>
            <person name="Witsenboer H."/>
            <person name="Zhao S."/>
            <person name="Li Z."/>
            <person name="Zhang A."/>
            <person name="Wang D."/>
            <person name="Liang C."/>
        </authorList>
    </citation>
    <scope>NUCLEOTIDE SEQUENCE [LARGE SCALE GENOMIC DNA]</scope>
    <source>
        <strain evidence="2">cv. G1812</strain>
    </source>
</reference>
<dbReference type="Gramene" id="TuG1812G0500001363.01.T01">
    <property type="protein sequence ID" value="TuG1812G0500001363.01.T01"/>
    <property type="gene ID" value="TuG1812G0500001363.01"/>
</dbReference>
<name>A0A8R7UDI3_TRIUA</name>
<sequence length="127" mass="13480">MHMKTDKSPSPRMKRLNGRRQEHLPSPEHPAVTPDIRPLESSTTAAQPPSAYRPRSGPTSPDIRPFPSSQISGLQPGNPDPSEPEGNKPAALARTSGCESPDIGPDARTSGLPCLRTVKGRGPCSPS</sequence>
<dbReference type="EnsemblPlants" id="TuG1812G0500001363.01.T01">
    <property type="protein sequence ID" value="TuG1812G0500001363.01.T01"/>
    <property type="gene ID" value="TuG1812G0500001363.01"/>
</dbReference>